<evidence type="ECO:0000313" key="1">
    <source>
        <dbReference type="EMBL" id="SAI85614.1"/>
    </source>
</evidence>
<dbReference type="EMBL" id="LT549890">
    <property type="protein sequence ID" value="SAI85614.1"/>
    <property type="molecule type" value="Genomic_DNA"/>
</dbReference>
<accession>A0A157T2H8</accession>
<protein>
    <submittedName>
        <fullName evidence="1">Uncharacterized protein</fullName>
    </submittedName>
</protein>
<name>A0A157T2H8_SACSO</name>
<evidence type="ECO:0000313" key="2">
    <source>
        <dbReference type="Proteomes" id="UP000076770"/>
    </source>
</evidence>
<dbReference type="Proteomes" id="UP000076770">
    <property type="component" value="Chromosome i"/>
</dbReference>
<dbReference type="PATRIC" id="fig|2287.9.peg.2164"/>
<dbReference type="AlphaFoldDB" id="A0A157T2H8"/>
<reference evidence="2" key="1">
    <citation type="submission" date="2016-04" db="EMBL/GenBank/DDBJ databases">
        <authorList>
            <person name="Shah S.A."/>
            <person name="Garrett R.A."/>
        </authorList>
    </citation>
    <scope>NUCLEOTIDE SEQUENCE [LARGE SCALE GENOMIC DNA]</scope>
    <source>
        <strain evidence="2">ATCC 35091 / DSM 1616 / JCM 8930 / NBRC 15331 / P1</strain>
    </source>
</reference>
<proteinExistence type="predicted"/>
<gene>
    <name evidence="1" type="ORF">SSOP1_2060</name>
</gene>
<organism evidence="1 2">
    <name type="scientific">Saccharolobus solfataricus</name>
    <name type="common">Sulfolobus solfataricus</name>
    <dbReference type="NCBI Taxonomy" id="2287"/>
    <lineage>
        <taxon>Archaea</taxon>
        <taxon>Thermoproteota</taxon>
        <taxon>Thermoprotei</taxon>
        <taxon>Sulfolobales</taxon>
        <taxon>Sulfolobaceae</taxon>
        <taxon>Saccharolobus</taxon>
    </lineage>
</organism>
<sequence length="152" mass="17776">MSEEKMSEESPFDKIMHMPLDKVREILNRTNLERQVFNEIVGDNWKVKIIETKVNKNNYETIYRLYGIYLGDKSVAVSVTSDGKLRHIILNDVKVVSETDQTVKKKNTMLLLDYENQRAIFTEGEMELWKGKIGFDAIKSINILKNESRDFQ</sequence>